<organism evidence="2 3">
    <name type="scientific">Synechococcus sp. (strain ATCC 27144 / PCC 6301 / SAUG 1402/1)</name>
    <name type="common">Anacystis nidulans</name>
    <dbReference type="NCBI Taxonomy" id="269084"/>
    <lineage>
        <taxon>Bacteria</taxon>
        <taxon>Bacillati</taxon>
        <taxon>Cyanobacteriota</taxon>
        <taxon>Cyanophyceae</taxon>
        <taxon>Synechococcales</taxon>
        <taxon>Synechococcaceae</taxon>
        <taxon>Synechococcus</taxon>
    </lineage>
</organism>
<evidence type="ECO:0000313" key="3">
    <source>
        <dbReference type="Proteomes" id="UP000001175"/>
    </source>
</evidence>
<reference evidence="2 3" key="1">
    <citation type="journal article" date="2007" name="Photosyn. Res.">
        <title>Complete nucleotide sequence of the freshwater unicellular cyanobacterium Synechococcus elongatus PCC 6301 chromosome: gene content and organization.</title>
        <authorList>
            <person name="Sugita C."/>
            <person name="Ogata K."/>
            <person name="Shikata M."/>
            <person name="Jikuya H."/>
            <person name="Takano J."/>
            <person name="Furumichi M."/>
            <person name="Kanehisa M."/>
            <person name="Omata T."/>
            <person name="Sugiura M."/>
            <person name="Sugita M."/>
        </authorList>
    </citation>
    <scope>NUCLEOTIDE SEQUENCE [LARGE SCALE GENOMIC DNA]</scope>
    <source>
        <strain evidence="3">ATCC 27144 / PCC 6301 / SAUG 1402/1</strain>
    </source>
</reference>
<dbReference type="GeneID" id="72428861"/>
<dbReference type="Gene3D" id="3.40.50.150">
    <property type="entry name" value="Vaccinia Virus protein VP39"/>
    <property type="match status" value="1"/>
</dbReference>
<evidence type="ECO:0000259" key="1">
    <source>
        <dbReference type="Pfam" id="PF08241"/>
    </source>
</evidence>
<protein>
    <recommendedName>
        <fullName evidence="1">Methyltransferase type 11 domain-containing protein</fullName>
    </recommendedName>
</protein>
<dbReference type="CDD" id="cd02440">
    <property type="entry name" value="AdoMet_MTases"/>
    <property type="match status" value="1"/>
</dbReference>
<dbReference type="AlphaFoldDB" id="A0A0H3K305"/>
<dbReference type="RefSeq" id="WP_011243759.1">
    <property type="nucleotide sequence ID" value="NC_006576.1"/>
</dbReference>
<accession>A0A0H3K305</accession>
<proteinExistence type="predicted"/>
<dbReference type="GO" id="GO:0008757">
    <property type="term" value="F:S-adenosylmethionine-dependent methyltransferase activity"/>
    <property type="evidence" value="ECO:0007669"/>
    <property type="project" value="InterPro"/>
</dbReference>
<dbReference type="Pfam" id="PF08241">
    <property type="entry name" value="Methyltransf_11"/>
    <property type="match status" value="1"/>
</dbReference>
<dbReference type="KEGG" id="syc:syc1447_d"/>
<dbReference type="EMBL" id="AP008231">
    <property type="protein sequence ID" value="BAD79637.1"/>
    <property type="molecule type" value="Genomic_DNA"/>
</dbReference>
<evidence type="ECO:0000313" key="2">
    <source>
        <dbReference type="EMBL" id="BAD79637.1"/>
    </source>
</evidence>
<dbReference type="InterPro" id="IPR013216">
    <property type="entry name" value="Methyltransf_11"/>
</dbReference>
<dbReference type="SUPFAM" id="SSF53335">
    <property type="entry name" value="S-adenosyl-L-methionine-dependent methyltransferases"/>
    <property type="match status" value="1"/>
</dbReference>
<sequence>MRLHIGGREKHPDWKIFDALERPEVNFVGNAADLSQFADDSIEAIYASHVLEHFHHSLGNELVSVLLEWRRVLLPNGKLYISVPDLQTLSWLFLSPMAGFQHRLQIMRMMFGGQVDQYDVHKVGFDCEILFTYLQAAKFSDYERVENFELFQDCSNLVFLGYPISLNVVAVK</sequence>
<feature type="domain" description="Methyltransferase type 11" evidence="1">
    <location>
        <begin position="25"/>
        <end position="81"/>
    </location>
</feature>
<name>A0A0H3K305_SYNP6</name>
<dbReference type="InterPro" id="IPR029063">
    <property type="entry name" value="SAM-dependent_MTases_sf"/>
</dbReference>
<dbReference type="Proteomes" id="UP000001175">
    <property type="component" value="Chromosome"/>
</dbReference>
<gene>
    <name evidence="2" type="ordered locus">syc1447_d</name>
</gene>
<dbReference type="eggNOG" id="COG4627">
    <property type="taxonomic scope" value="Bacteria"/>
</dbReference>